<accession>A0A665UFJ2</accession>
<reference evidence="1" key="1">
    <citation type="submission" date="2021-04" db="EMBL/GenBank/DDBJ databases">
        <authorList>
            <consortium name="Wellcome Sanger Institute Data Sharing"/>
        </authorList>
    </citation>
    <scope>NUCLEOTIDE SEQUENCE [LARGE SCALE GENOMIC DNA]</scope>
</reference>
<proteinExistence type="predicted"/>
<evidence type="ECO:0000313" key="2">
    <source>
        <dbReference type="Proteomes" id="UP000472264"/>
    </source>
</evidence>
<evidence type="ECO:0000313" key="1">
    <source>
        <dbReference type="Ensembl" id="ENSENLP00000018413.1"/>
    </source>
</evidence>
<dbReference type="Ensembl" id="ENSENLT00000019106.1">
    <property type="protein sequence ID" value="ENSENLP00000018413.1"/>
    <property type="gene ID" value="ENSENLG00000008458.1"/>
</dbReference>
<sequence>TPQLSKSIDGCCKGLSIPDSVTEAGPCMEPRLWCISGLCSVTRHPKHFENVSISLNTSLLPIRETYLRPVRG</sequence>
<organism evidence="1 2">
    <name type="scientific">Echeneis naucrates</name>
    <name type="common">Live sharksucker</name>
    <dbReference type="NCBI Taxonomy" id="173247"/>
    <lineage>
        <taxon>Eukaryota</taxon>
        <taxon>Metazoa</taxon>
        <taxon>Chordata</taxon>
        <taxon>Craniata</taxon>
        <taxon>Vertebrata</taxon>
        <taxon>Euteleostomi</taxon>
        <taxon>Actinopterygii</taxon>
        <taxon>Neopterygii</taxon>
        <taxon>Teleostei</taxon>
        <taxon>Neoteleostei</taxon>
        <taxon>Acanthomorphata</taxon>
        <taxon>Carangaria</taxon>
        <taxon>Carangiformes</taxon>
        <taxon>Echeneidae</taxon>
        <taxon>Echeneis</taxon>
    </lineage>
</organism>
<dbReference type="Proteomes" id="UP000472264">
    <property type="component" value="Chromosome 6"/>
</dbReference>
<dbReference type="InParanoid" id="A0A665UFJ2"/>
<reference evidence="1" key="3">
    <citation type="submission" date="2025-09" db="UniProtKB">
        <authorList>
            <consortium name="Ensembl"/>
        </authorList>
    </citation>
    <scope>IDENTIFICATION</scope>
</reference>
<name>A0A665UFJ2_ECHNA</name>
<reference evidence="1" key="2">
    <citation type="submission" date="2025-08" db="UniProtKB">
        <authorList>
            <consortium name="Ensembl"/>
        </authorList>
    </citation>
    <scope>IDENTIFICATION</scope>
</reference>
<protein>
    <submittedName>
        <fullName evidence="1">Uncharacterized protein</fullName>
    </submittedName>
</protein>
<keyword evidence="2" id="KW-1185">Reference proteome</keyword>
<dbReference type="AlphaFoldDB" id="A0A665UFJ2"/>